<dbReference type="KEGG" id="amur:ADH66_03245"/>
<reference evidence="3 6" key="3">
    <citation type="submission" date="2020-11" db="EMBL/GenBank/DDBJ databases">
        <title>Closed and high quality bacterial genomes of the OMM12 community.</title>
        <authorList>
            <person name="Marbouty M."/>
            <person name="Lamy-Besnier Q."/>
            <person name="Debarbieux L."/>
            <person name="Koszul R."/>
        </authorList>
    </citation>
    <scope>NUCLEOTIDE SEQUENCE [LARGE SCALE GENOMIC DNA]</scope>
    <source>
        <strain evidence="3 6">KB18</strain>
    </source>
</reference>
<dbReference type="EMBL" id="CP065321">
    <property type="protein sequence ID" value="QQR29046.1"/>
    <property type="molecule type" value="Genomic_DNA"/>
</dbReference>
<dbReference type="EMBL" id="CP021422">
    <property type="protein sequence ID" value="ASB42521.1"/>
    <property type="molecule type" value="Genomic_DNA"/>
</dbReference>
<dbReference type="EMBL" id="CP065321">
    <property type="protein sequence ID" value="QQR31815.1"/>
    <property type="molecule type" value="Genomic_DNA"/>
</dbReference>
<evidence type="ECO:0000313" key="2">
    <source>
        <dbReference type="EMBL" id="ASB42521.1"/>
    </source>
</evidence>
<evidence type="ECO:0000313" key="4">
    <source>
        <dbReference type="EMBL" id="QQR31815.1"/>
    </source>
</evidence>
<evidence type="ECO:0000313" key="1">
    <source>
        <dbReference type="EMBL" id="ASB39754.1"/>
    </source>
</evidence>
<evidence type="ECO:0000313" key="5">
    <source>
        <dbReference type="Proteomes" id="UP000196710"/>
    </source>
</evidence>
<keyword evidence="5" id="KW-1185">Reference proteome</keyword>
<name>A0A1Z2XVT3_9FIRM</name>
<proteinExistence type="predicted"/>
<accession>A0A1Z2XVT3</accession>
<dbReference type="AlphaFoldDB" id="A0A1Z2XVT3"/>
<gene>
    <name evidence="1" type="ORF">ADH66_03245</name>
    <name evidence="2" type="ORF">ADH66_18830</name>
    <name evidence="4" type="ORF">I5Q82_09250</name>
    <name evidence="3" type="ORF">I5Q82_13300</name>
</gene>
<dbReference type="Proteomes" id="UP000596035">
    <property type="component" value="Chromosome"/>
</dbReference>
<evidence type="ECO:0000313" key="3">
    <source>
        <dbReference type="EMBL" id="QQR29046.1"/>
    </source>
</evidence>
<dbReference type="RefSeq" id="WP_066535741.1">
    <property type="nucleotide sequence ID" value="NZ_CP021422.1"/>
</dbReference>
<dbReference type="EMBL" id="CP021422">
    <property type="protein sequence ID" value="ASB39754.1"/>
    <property type="molecule type" value="Genomic_DNA"/>
</dbReference>
<dbReference type="Proteomes" id="UP000196710">
    <property type="component" value="Chromosome"/>
</dbReference>
<evidence type="ECO:0000313" key="6">
    <source>
        <dbReference type="Proteomes" id="UP000596035"/>
    </source>
</evidence>
<reference evidence="5" key="2">
    <citation type="submission" date="2017-05" db="EMBL/GenBank/DDBJ databases">
        <title>Improved OligoMM genomes.</title>
        <authorList>
            <person name="Garzetti D."/>
        </authorList>
    </citation>
    <scope>NUCLEOTIDE SEQUENCE [LARGE SCALE GENOMIC DNA]</scope>
    <source>
        <strain evidence="5">KB18</strain>
    </source>
</reference>
<organism evidence="3 6">
    <name type="scientific">Acutalibacter muris</name>
    <dbReference type="NCBI Taxonomy" id="1796620"/>
    <lineage>
        <taxon>Bacteria</taxon>
        <taxon>Bacillati</taxon>
        <taxon>Bacillota</taxon>
        <taxon>Clostridia</taxon>
        <taxon>Eubacteriales</taxon>
        <taxon>Acutalibacteraceae</taxon>
        <taxon>Acutalibacter</taxon>
    </lineage>
</organism>
<sequence>MKNEQFILVSVPLEMFLEAGISTESIIQVSAREGKIILDTPDSTEDYVCDRDCDNCPLNAVPCEFDCKGCPCEANCDGRGVDE</sequence>
<reference evidence="1" key="1">
    <citation type="journal article" date="2017" name="Genome Announc.">
        <title>High-Quality Whole-Genome Sequences of the Oligo-Mouse-Microbiota Bacterial Community.</title>
        <authorList>
            <person name="Garzetti D."/>
            <person name="Brugiroux S."/>
            <person name="Bunk B."/>
            <person name="Pukall R."/>
            <person name="McCoy K.D."/>
            <person name="Macpherson A.J."/>
            <person name="Stecher B."/>
        </authorList>
    </citation>
    <scope>NUCLEOTIDE SEQUENCE</scope>
    <source>
        <strain evidence="1">KB18</strain>
    </source>
</reference>
<protein>
    <submittedName>
        <fullName evidence="3">Uncharacterized protein</fullName>
    </submittedName>
</protein>
<dbReference type="KEGG" id="amur:ADH66_18830"/>